<dbReference type="PANTHER" id="PTHR36182">
    <property type="entry name" value="PROTEIN, PUTATIVE (AFU_ORTHOLOGUE AFUA_6G10930)-RELATED"/>
    <property type="match status" value="1"/>
</dbReference>
<reference evidence="2 3" key="1">
    <citation type="journal article" date="2016" name="Front. Microbiol.">
        <title>Genome and transcriptome sequences reveal the specific parasitism of the nematophagous Purpureocillium lilacinum 36-1.</title>
        <authorList>
            <person name="Xie J."/>
            <person name="Li S."/>
            <person name="Mo C."/>
            <person name="Xiao X."/>
            <person name="Peng D."/>
            <person name="Wang G."/>
            <person name="Xiao Y."/>
        </authorList>
    </citation>
    <scope>NUCLEOTIDE SEQUENCE [LARGE SCALE GENOMIC DNA]</scope>
    <source>
        <strain evidence="2 3">36-1</strain>
    </source>
</reference>
<evidence type="ECO:0000313" key="3">
    <source>
        <dbReference type="Proteomes" id="UP000245956"/>
    </source>
</evidence>
<feature type="compositionally biased region" description="Polar residues" evidence="1">
    <location>
        <begin position="491"/>
        <end position="501"/>
    </location>
</feature>
<feature type="compositionally biased region" description="Basic residues" evidence="1">
    <location>
        <begin position="325"/>
        <end position="340"/>
    </location>
</feature>
<evidence type="ECO:0000256" key="1">
    <source>
        <dbReference type="SAM" id="MobiDB-lite"/>
    </source>
</evidence>
<organism evidence="2 3">
    <name type="scientific">Purpureocillium lilacinum</name>
    <name type="common">Paecilomyces lilacinus</name>
    <dbReference type="NCBI Taxonomy" id="33203"/>
    <lineage>
        <taxon>Eukaryota</taxon>
        <taxon>Fungi</taxon>
        <taxon>Dikarya</taxon>
        <taxon>Ascomycota</taxon>
        <taxon>Pezizomycotina</taxon>
        <taxon>Sordariomycetes</taxon>
        <taxon>Hypocreomycetidae</taxon>
        <taxon>Hypocreales</taxon>
        <taxon>Ophiocordycipitaceae</taxon>
        <taxon>Purpureocillium</taxon>
    </lineage>
</organism>
<sequence length="656" mass="68987">MSSVNQTKPTGAHRREALRARQGRQGYRGYRSSLRSGLIAGNHELFETAVIFAMQIAGAWGMPGSSPDLRFYRLPVDQTKTGSIWDAYSLLENILYAHYIMKASFAVVAGVAGMASAHMNMASPACIGRSDNVHTGKEFKIDDNINAPLDPGGGDCPCKVRDFASVDVTPPEETWQRGASYPIGLDNHVTHGGGSCQFALSKDRGKTATVIASYIGNCAANLADRNFTVAIPCDTPEGEWLFMWSWHNRIGNREMYQRCAYLNIKGGDCGQKCAGSSRPPVQNNPVGSSSAAPAVSTSAAAAPSAPLATASTPASGPPASPGHCHANRKRHGHRRKHLAKRASYSAPPSASTPAAPSAAPSSAPPATGPPKQSKYDAEKCACVPFEGRPSIFIANINDRSNSSAEGLCTNEGTDVLYPDPGPPECVEMTSSNPYPPGQGNQCQWKQEGALEKESGNKPGNAQPGNTPPAGVPGSPPPGTGSPPPATDPSSQQPGDPTNSNDLYEEPGSFPGTESPPPGTNAESGQWPPDGSYPEPNNGIDNGGPSRNPRSLIQSVALPAATPCGILERTSCLPQDSIGTVPVQETVGQPVQSQAKPEADGPIYACGRRFRLSLAARNLWIKPSLVVPVPLNLLAPALNSGNFDFRLDLHGWAIALR</sequence>
<dbReference type="Gene3D" id="2.70.50.70">
    <property type="match status" value="1"/>
</dbReference>
<accession>A0A2U3EGI4</accession>
<feature type="compositionally biased region" description="Pro residues" evidence="1">
    <location>
        <begin position="465"/>
        <end position="486"/>
    </location>
</feature>
<feature type="compositionally biased region" description="Polar residues" evidence="1">
    <location>
        <begin position="428"/>
        <end position="444"/>
    </location>
</feature>
<feature type="compositionally biased region" description="Low complexity" evidence="1">
    <location>
        <begin position="303"/>
        <end position="314"/>
    </location>
</feature>
<feature type="region of interest" description="Disordered" evidence="1">
    <location>
        <begin position="303"/>
        <end position="374"/>
    </location>
</feature>
<dbReference type="EMBL" id="LCWV01000004">
    <property type="protein sequence ID" value="PWI73550.1"/>
    <property type="molecule type" value="Genomic_DNA"/>
</dbReference>
<comment type="caution">
    <text evidence="2">The sequence shown here is derived from an EMBL/GenBank/DDBJ whole genome shotgun (WGS) entry which is preliminary data.</text>
</comment>
<dbReference type="AlphaFoldDB" id="A0A2U3EGI4"/>
<feature type="region of interest" description="Disordered" evidence="1">
    <location>
        <begin position="273"/>
        <end position="292"/>
    </location>
</feature>
<feature type="region of interest" description="Disordered" evidence="1">
    <location>
        <begin position="405"/>
        <end position="550"/>
    </location>
</feature>
<dbReference type="PANTHER" id="PTHR36182:SF1">
    <property type="entry name" value="PROTEIN, PUTATIVE (AFU_ORTHOLOGUE AFUA_6G10930)-RELATED"/>
    <property type="match status" value="1"/>
</dbReference>
<name>A0A2U3EGI4_PURLI</name>
<gene>
    <name evidence="2" type="ORF">PCL_08826</name>
</gene>
<protein>
    <submittedName>
        <fullName evidence="2">Uncharacterized protein</fullName>
    </submittedName>
</protein>
<feature type="compositionally biased region" description="Low complexity" evidence="1">
    <location>
        <begin position="342"/>
        <end position="361"/>
    </location>
</feature>
<evidence type="ECO:0000313" key="2">
    <source>
        <dbReference type="EMBL" id="PWI73550.1"/>
    </source>
</evidence>
<dbReference type="Proteomes" id="UP000245956">
    <property type="component" value="Unassembled WGS sequence"/>
</dbReference>
<proteinExistence type="predicted"/>